<sequence length="126" mass="13963">MANLELNEYQKGLLKHVVKESYQKLGEKTTVALITLQNGFEIVGTSGCVNPADFNFEIGKHYALVDALAKLGGYVGFYIQEIKYQSEVAIQAVKDLAKESGLDSAEVDVYIKQLQEEVDKALGQYK</sequence>
<proteinExistence type="predicted"/>
<gene>
    <name evidence="1" type="ORF">Kirov_7</name>
</gene>
<protein>
    <submittedName>
        <fullName evidence="1">Uncharacterized protein</fullName>
    </submittedName>
</protein>
<dbReference type="Proteomes" id="UP000594029">
    <property type="component" value="Segment"/>
</dbReference>
<reference evidence="1 2" key="1">
    <citation type="submission" date="2020-10" db="EMBL/GenBank/DDBJ databases">
        <authorList>
            <person name="Kazantseva O.A."/>
            <person name="Piligrimova E.G."/>
            <person name="Shadrin A.M."/>
        </authorList>
    </citation>
    <scope>NUCLEOTIDE SEQUENCE [LARGE SCALE GENOMIC DNA]</scope>
</reference>
<keyword evidence="2" id="KW-1185">Reference proteome</keyword>
<dbReference type="EMBL" id="MW084976">
    <property type="protein sequence ID" value="QOV08206.1"/>
    <property type="molecule type" value="Genomic_DNA"/>
</dbReference>
<name>A0A7S6U4Y1_9CAUD</name>
<dbReference type="InterPro" id="IPR025915">
    <property type="entry name" value="Phage_gp49_66"/>
</dbReference>
<evidence type="ECO:0000313" key="2">
    <source>
        <dbReference type="Proteomes" id="UP000594029"/>
    </source>
</evidence>
<evidence type="ECO:0000313" key="1">
    <source>
        <dbReference type="EMBL" id="QOV08206.1"/>
    </source>
</evidence>
<accession>A0A7S6U4Y1</accession>
<organism evidence="1 2">
    <name type="scientific">Bacillus phage Kirov</name>
    <dbReference type="NCBI Taxonomy" id="2783539"/>
    <lineage>
        <taxon>Viruses</taxon>
        <taxon>Duplodnaviria</taxon>
        <taxon>Heunggongvirae</taxon>
        <taxon>Uroviricota</taxon>
        <taxon>Caudoviricetes</taxon>
        <taxon>Andregratiavirinae</taxon>
        <taxon>Kirovvirus</taxon>
        <taxon>Kirovvirus kirov</taxon>
    </lineage>
</organism>
<dbReference type="Pfam" id="PF13876">
    <property type="entry name" value="Phage_gp49_66"/>
    <property type="match status" value="1"/>
</dbReference>